<sequence>MNPLGVHYKIPLFQRGKRLVPLFGKEGLGEIFHP</sequence>
<name>D5MIJ2_METO1</name>
<proteinExistence type="predicted"/>
<protein>
    <submittedName>
        <fullName evidence="1">Uncharacterized protein</fullName>
    </submittedName>
</protein>
<organism evidence="1 2">
    <name type="scientific">Methylomirabilis oxygeniifera</name>
    <dbReference type="NCBI Taxonomy" id="671143"/>
    <lineage>
        <taxon>Bacteria</taxon>
        <taxon>Candidatus Methylomirabilota</taxon>
        <taxon>Candidatus Methylomirabilia</taxon>
        <taxon>Candidatus Methylomirabilales</taxon>
        <taxon>Candidatus Methylomirabilaceae</taxon>
        <taxon>Candidatus Methylomirabilis</taxon>
    </lineage>
</organism>
<dbReference type="HOGENOM" id="CLU_3372746_0_0_0"/>
<dbReference type="STRING" id="671143.DAMO_0244"/>
<dbReference type="KEGG" id="mox:DAMO_0244"/>
<dbReference type="AlphaFoldDB" id="D5MIJ2"/>
<dbReference type="EMBL" id="FP565575">
    <property type="protein sequence ID" value="CBE67342.1"/>
    <property type="molecule type" value="Genomic_DNA"/>
</dbReference>
<gene>
    <name evidence="1" type="ORF">DAMO_0244</name>
</gene>
<evidence type="ECO:0000313" key="1">
    <source>
        <dbReference type="EMBL" id="CBE67342.1"/>
    </source>
</evidence>
<accession>D5MIJ2</accession>
<dbReference type="Proteomes" id="UP000006898">
    <property type="component" value="Chromosome"/>
</dbReference>
<evidence type="ECO:0000313" key="2">
    <source>
        <dbReference type="Proteomes" id="UP000006898"/>
    </source>
</evidence>
<reference evidence="1 2" key="1">
    <citation type="journal article" date="2010" name="Nature">
        <title>Nitrite-driven anaerobic methane oxidation by oxygenic bacteria.</title>
        <authorList>
            <person name="Ettwig K.F."/>
            <person name="Butler M.K."/>
            <person name="Le Paslier D."/>
            <person name="Pelletier E."/>
            <person name="Mangenot S."/>
            <person name="Kuypers M.M.M."/>
            <person name="Schreiber F."/>
            <person name="Dutilh B.E."/>
            <person name="Zedelius J."/>
            <person name="de Beer D."/>
            <person name="Gloerich J."/>
            <person name="Wessels H.J.C.T."/>
            <person name="van Allen T."/>
            <person name="Luesken F."/>
            <person name="Wu M."/>
            <person name="van de Pas-Schoonen K.T."/>
            <person name="Op den Camp H.J.M."/>
            <person name="Janssen-Megens E.M."/>
            <person name="Francoijs K-J."/>
            <person name="Stunnenberg H."/>
            <person name="Weissenbach J."/>
            <person name="Jetten M.S.M."/>
            <person name="Strous M."/>
        </authorList>
    </citation>
    <scope>NUCLEOTIDE SEQUENCE [LARGE SCALE GENOMIC DNA]</scope>
</reference>